<sequence>MAQTDGAKAEALASTFFPPPPNTSSVPTAYDYDAPIGLFRKFTREDLVKVISGLHLYKATGPDGIPNVVYARCQDVLVPRLLPIFNAAVIMGFYYDPWRLFTTVVLRKPGKPDYAIPKAYRPIALVDTAAKILSALVTEQTLRLLESNNLLPEMAFGG</sequence>
<dbReference type="GeneID" id="19207999"/>
<reference evidence="2" key="1">
    <citation type="journal article" date="2012" name="Science">
        <title>The Paleozoic origin of enzymatic lignin decomposition reconstructed from 31 fungal genomes.</title>
        <authorList>
            <person name="Floudas D."/>
            <person name="Binder M."/>
            <person name="Riley R."/>
            <person name="Barry K."/>
            <person name="Blanchette R.A."/>
            <person name="Henrissat B."/>
            <person name="Martinez A.T."/>
            <person name="Otillar R."/>
            <person name="Spatafora J.W."/>
            <person name="Yadav J.S."/>
            <person name="Aerts A."/>
            <person name="Benoit I."/>
            <person name="Boyd A."/>
            <person name="Carlson A."/>
            <person name="Copeland A."/>
            <person name="Coutinho P.M."/>
            <person name="de Vries R.P."/>
            <person name="Ferreira P."/>
            <person name="Findley K."/>
            <person name="Foster B."/>
            <person name="Gaskell J."/>
            <person name="Glotzer D."/>
            <person name="Gorecki P."/>
            <person name="Heitman J."/>
            <person name="Hesse C."/>
            <person name="Hori C."/>
            <person name="Igarashi K."/>
            <person name="Jurgens J.A."/>
            <person name="Kallen N."/>
            <person name="Kersten P."/>
            <person name="Kohler A."/>
            <person name="Kuees U."/>
            <person name="Kumar T.K.A."/>
            <person name="Kuo A."/>
            <person name="LaButti K."/>
            <person name="Larrondo L.F."/>
            <person name="Lindquist E."/>
            <person name="Ling A."/>
            <person name="Lombard V."/>
            <person name="Lucas S."/>
            <person name="Lundell T."/>
            <person name="Martin R."/>
            <person name="McLaughlin D.J."/>
            <person name="Morgenstern I."/>
            <person name="Morin E."/>
            <person name="Murat C."/>
            <person name="Nagy L.G."/>
            <person name="Nolan M."/>
            <person name="Ohm R.A."/>
            <person name="Patyshakuliyeva A."/>
            <person name="Rokas A."/>
            <person name="Ruiz-Duenas F.J."/>
            <person name="Sabat G."/>
            <person name="Salamov A."/>
            <person name="Samejima M."/>
            <person name="Schmutz J."/>
            <person name="Slot J.C."/>
            <person name="St John F."/>
            <person name="Stenlid J."/>
            <person name="Sun H."/>
            <person name="Sun S."/>
            <person name="Syed K."/>
            <person name="Tsang A."/>
            <person name="Wiebenga A."/>
            <person name="Young D."/>
            <person name="Pisabarro A."/>
            <person name="Eastwood D.C."/>
            <person name="Martin F."/>
            <person name="Cullen D."/>
            <person name="Grigoriev I.V."/>
            <person name="Hibbett D.S."/>
        </authorList>
    </citation>
    <scope>NUCLEOTIDE SEQUENCE [LARGE SCALE GENOMIC DNA]</scope>
    <source>
        <strain evidence="2">RWD-64-598 SS2</strain>
    </source>
</reference>
<keyword evidence="2" id="KW-1185">Reference proteome</keyword>
<dbReference type="KEGG" id="cput:CONPUDRAFT_59013"/>
<evidence type="ECO:0008006" key="3">
    <source>
        <dbReference type="Google" id="ProtNLM"/>
    </source>
</evidence>
<dbReference type="RefSeq" id="XP_007769806.1">
    <property type="nucleotide sequence ID" value="XM_007771616.1"/>
</dbReference>
<dbReference type="PANTHER" id="PTHR19446">
    <property type="entry name" value="REVERSE TRANSCRIPTASES"/>
    <property type="match status" value="1"/>
</dbReference>
<feature type="non-terminal residue" evidence="1">
    <location>
        <position position="158"/>
    </location>
</feature>
<gene>
    <name evidence="1" type="ORF">CONPUDRAFT_59013</name>
</gene>
<evidence type="ECO:0000313" key="1">
    <source>
        <dbReference type="EMBL" id="EIW79480.1"/>
    </source>
</evidence>
<name>A0A5M3MKI8_CONPW</name>
<proteinExistence type="predicted"/>
<protein>
    <recommendedName>
        <fullName evidence="3">Reverse transcriptase domain-containing protein</fullName>
    </recommendedName>
</protein>
<accession>A0A5M3MKI8</accession>
<dbReference type="EMBL" id="JH711580">
    <property type="protein sequence ID" value="EIW79480.1"/>
    <property type="molecule type" value="Genomic_DNA"/>
</dbReference>
<organism evidence="1 2">
    <name type="scientific">Coniophora puteana (strain RWD-64-598)</name>
    <name type="common">Brown rot fungus</name>
    <dbReference type="NCBI Taxonomy" id="741705"/>
    <lineage>
        <taxon>Eukaryota</taxon>
        <taxon>Fungi</taxon>
        <taxon>Dikarya</taxon>
        <taxon>Basidiomycota</taxon>
        <taxon>Agaricomycotina</taxon>
        <taxon>Agaricomycetes</taxon>
        <taxon>Agaricomycetidae</taxon>
        <taxon>Boletales</taxon>
        <taxon>Coniophorineae</taxon>
        <taxon>Coniophoraceae</taxon>
        <taxon>Coniophora</taxon>
    </lineage>
</organism>
<comment type="caution">
    <text evidence="1">The sequence shown here is derived from an EMBL/GenBank/DDBJ whole genome shotgun (WGS) entry which is preliminary data.</text>
</comment>
<dbReference type="Proteomes" id="UP000053558">
    <property type="component" value="Unassembled WGS sequence"/>
</dbReference>
<dbReference type="OrthoDB" id="412006at2759"/>
<dbReference type="OMA" id="CTDILAP"/>
<dbReference type="AlphaFoldDB" id="A0A5M3MKI8"/>
<evidence type="ECO:0000313" key="2">
    <source>
        <dbReference type="Proteomes" id="UP000053558"/>
    </source>
</evidence>